<accession>A0ABV4I2X7</accession>
<comment type="caution">
    <text evidence="1">The sequence shown here is derived from an EMBL/GenBank/DDBJ whole genome shotgun (WGS) entry which is preliminary data.</text>
</comment>
<dbReference type="Proteomes" id="UP001566476">
    <property type="component" value="Unassembled WGS sequence"/>
</dbReference>
<sequence>MNTQEPQRDETAPTRDLDFEREVDEVVEESLEHEYAVYVRLHEVGDWPRGALAGLLSDLRAAHPRVERALAGAHAPEHDVVISVDGDGLDAEGAARHALGRVTAAATARDLAGYAADVTVLSDQAVWTFDRDEVERW</sequence>
<protein>
    <submittedName>
        <fullName evidence="1">Uncharacterized protein</fullName>
    </submittedName>
</protein>
<evidence type="ECO:0000313" key="1">
    <source>
        <dbReference type="EMBL" id="MEZ0493019.1"/>
    </source>
</evidence>
<name>A0ABV4I2X7_9ACTN</name>
<evidence type="ECO:0000313" key="2">
    <source>
        <dbReference type="Proteomes" id="UP001566476"/>
    </source>
</evidence>
<keyword evidence="2" id="KW-1185">Reference proteome</keyword>
<dbReference type="EMBL" id="JBGGTQ010000005">
    <property type="protein sequence ID" value="MEZ0493019.1"/>
    <property type="molecule type" value="Genomic_DNA"/>
</dbReference>
<reference evidence="1 2" key="1">
    <citation type="submission" date="2024-07" db="EMBL/GenBank/DDBJ databases">
        <authorList>
            <person name="Thanompreechachai J."/>
            <person name="Duangmal K."/>
        </authorList>
    </citation>
    <scope>NUCLEOTIDE SEQUENCE [LARGE SCALE GENOMIC DNA]</scope>
    <source>
        <strain evidence="1 2">TBRC 1896</strain>
    </source>
</reference>
<dbReference type="RefSeq" id="WP_370719191.1">
    <property type="nucleotide sequence ID" value="NZ_JBGGTQ010000005.1"/>
</dbReference>
<proteinExistence type="predicted"/>
<organism evidence="1 2">
    <name type="scientific">Kineococcus mangrovi</name>
    <dbReference type="NCBI Taxonomy" id="1660183"/>
    <lineage>
        <taxon>Bacteria</taxon>
        <taxon>Bacillati</taxon>
        <taxon>Actinomycetota</taxon>
        <taxon>Actinomycetes</taxon>
        <taxon>Kineosporiales</taxon>
        <taxon>Kineosporiaceae</taxon>
        <taxon>Kineococcus</taxon>
    </lineage>
</organism>
<gene>
    <name evidence="1" type="ORF">AB2L28_12325</name>
</gene>